<keyword evidence="3" id="KW-0677">Repeat</keyword>
<proteinExistence type="predicted"/>
<dbReference type="Pfam" id="PF00096">
    <property type="entry name" value="zf-C2H2"/>
    <property type="match status" value="1"/>
</dbReference>
<evidence type="ECO:0000313" key="9">
    <source>
        <dbReference type="EMBL" id="KAK3881021.1"/>
    </source>
</evidence>
<sequence>MRAAAALGEEGPHKAPSVVCPVCQRAFMGKNRRQHLENHILTHTGEKPFPCPHCHYRSSRKDTLHSHLLNHPKSIHKLDVGGFRLDHHTLCCLSKVRAVTMAGAIEEEVPRQPQLTTQLYPCNICGKPFNRAYNLKKHLLIHTGERPFGCMFCPYRAALKGNVTKHMQARHPDCIPPSYATL</sequence>
<protein>
    <recommendedName>
        <fullName evidence="8">C2H2-type domain-containing protein</fullName>
    </recommendedName>
</protein>
<dbReference type="PANTHER" id="PTHR24394:SF44">
    <property type="entry name" value="ZINC FINGER PROTEIN 271-LIKE"/>
    <property type="match status" value="1"/>
</dbReference>
<dbReference type="GO" id="GO:0008270">
    <property type="term" value="F:zinc ion binding"/>
    <property type="evidence" value="ECO:0007669"/>
    <property type="project" value="UniProtKB-KW"/>
</dbReference>
<dbReference type="FunFam" id="3.30.160.60:FF:000100">
    <property type="entry name" value="Zinc finger 45-like"/>
    <property type="match status" value="1"/>
</dbReference>
<feature type="domain" description="C2H2-type" evidence="8">
    <location>
        <begin position="120"/>
        <end position="147"/>
    </location>
</feature>
<keyword evidence="6" id="KW-0539">Nucleus</keyword>
<dbReference type="GO" id="GO:0005634">
    <property type="term" value="C:nucleus"/>
    <property type="evidence" value="ECO:0007669"/>
    <property type="project" value="UniProtKB-SubCell"/>
</dbReference>
<evidence type="ECO:0000256" key="3">
    <source>
        <dbReference type="ARBA" id="ARBA00022737"/>
    </source>
</evidence>
<gene>
    <name evidence="9" type="ORF">Pcinc_014478</name>
</gene>
<evidence type="ECO:0000259" key="8">
    <source>
        <dbReference type="PROSITE" id="PS50157"/>
    </source>
</evidence>
<dbReference type="Gene3D" id="3.30.160.60">
    <property type="entry name" value="Classic Zinc Finger"/>
    <property type="match status" value="4"/>
</dbReference>
<comment type="caution">
    <text evidence="9">The sequence shown here is derived from an EMBL/GenBank/DDBJ whole genome shotgun (WGS) entry which is preliminary data.</text>
</comment>
<evidence type="ECO:0000256" key="6">
    <source>
        <dbReference type="ARBA" id="ARBA00023242"/>
    </source>
</evidence>
<dbReference type="InterPro" id="IPR036236">
    <property type="entry name" value="Znf_C2H2_sf"/>
</dbReference>
<keyword evidence="10" id="KW-1185">Reference proteome</keyword>
<feature type="domain" description="C2H2-type" evidence="8">
    <location>
        <begin position="18"/>
        <end position="48"/>
    </location>
</feature>
<comment type="subcellular location">
    <subcellularLocation>
        <location evidence="1">Nucleus</location>
    </subcellularLocation>
</comment>
<evidence type="ECO:0000256" key="2">
    <source>
        <dbReference type="ARBA" id="ARBA00022723"/>
    </source>
</evidence>
<organism evidence="9 10">
    <name type="scientific">Petrolisthes cinctipes</name>
    <name type="common">Flat porcelain crab</name>
    <dbReference type="NCBI Taxonomy" id="88211"/>
    <lineage>
        <taxon>Eukaryota</taxon>
        <taxon>Metazoa</taxon>
        <taxon>Ecdysozoa</taxon>
        <taxon>Arthropoda</taxon>
        <taxon>Crustacea</taxon>
        <taxon>Multicrustacea</taxon>
        <taxon>Malacostraca</taxon>
        <taxon>Eumalacostraca</taxon>
        <taxon>Eucarida</taxon>
        <taxon>Decapoda</taxon>
        <taxon>Pleocyemata</taxon>
        <taxon>Anomura</taxon>
        <taxon>Galatheoidea</taxon>
        <taxon>Porcellanidae</taxon>
        <taxon>Petrolisthes</taxon>
    </lineage>
</organism>
<evidence type="ECO:0000313" key="10">
    <source>
        <dbReference type="Proteomes" id="UP001286313"/>
    </source>
</evidence>
<dbReference type="AlphaFoldDB" id="A0AAE1FWD2"/>
<dbReference type="InterPro" id="IPR013087">
    <property type="entry name" value="Znf_C2H2_type"/>
</dbReference>
<reference evidence="9" key="1">
    <citation type="submission" date="2023-10" db="EMBL/GenBank/DDBJ databases">
        <title>Genome assemblies of two species of porcelain crab, Petrolisthes cinctipes and Petrolisthes manimaculis (Anomura: Porcellanidae).</title>
        <authorList>
            <person name="Angst P."/>
        </authorList>
    </citation>
    <scope>NUCLEOTIDE SEQUENCE</scope>
    <source>
        <strain evidence="9">PB745_01</strain>
        <tissue evidence="9">Gill</tissue>
    </source>
</reference>
<dbReference type="PROSITE" id="PS50157">
    <property type="entry name" value="ZINC_FINGER_C2H2_2"/>
    <property type="match status" value="2"/>
</dbReference>
<evidence type="ECO:0000256" key="4">
    <source>
        <dbReference type="ARBA" id="ARBA00022771"/>
    </source>
</evidence>
<dbReference type="FunFam" id="3.30.160.60:FF:000744">
    <property type="entry name" value="zinc finger E-box-binding homeobox 1"/>
    <property type="match status" value="1"/>
</dbReference>
<keyword evidence="5" id="KW-0862">Zinc</keyword>
<evidence type="ECO:0000256" key="7">
    <source>
        <dbReference type="PROSITE-ProRule" id="PRU00042"/>
    </source>
</evidence>
<dbReference type="PROSITE" id="PS00028">
    <property type="entry name" value="ZINC_FINGER_C2H2_1"/>
    <property type="match status" value="1"/>
</dbReference>
<keyword evidence="2" id="KW-0479">Metal-binding</keyword>
<dbReference type="SMART" id="SM00355">
    <property type="entry name" value="ZnF_C2H2"/>
    <property type="match status" value="4"/>
</dbReference>
<keyword evidence="4 7" id="KW-0863">Zinc-finger</keyword>
<dbReference type="EMBL" id="JAWQEG010001264">
    <property type="protein sequence ID" value="KAK3881021.1"/>
    <property type="molecule type" value="Genomic_DNA"/>
</dbReference>
<evidence type="ECO:0000256" key="1">
    <source>
        <dbReference type="ARBA" id="ARBA00004123"/>
    </source>
</evidence>
<dbReference type="Proteomes" id="UP001286313">
    <property type="component" value="Unassembled WGS sequence"/>
</dbReference>
<dbReference type="SUPFAM" id="SSF57667">
    <property type="entry name" value="beta-beta-alpha zinc fingers"/>
    <property type="match status" value="2"/>
</dbReference>
<name>A0AAE1FWD2_PETCI</name>
<dbReference type="PANTHER" id="PTHR24394">
    <property type="entry name" value="ZINC FINGER PROTEIN"/>
    <property type="match status" value="1"/>
</dbReference>
<dbReference type="GO" id="GO:0000981">
    <property type="term" value="F:DNA-binding transcription factor activity, RNA polymerase II-specific"/>
    <property type="evidence" value="ECO:0007669"/>
    <property type="project" value="TreeGrafter"/>
</dbReference>
<evidence type="ECO:0000256" key="5">
    <source>
        <dbReference type="ARBA" id="ARBA00022833"/>
    </source>
</evidence>
<accession>A0AAE1FWD2</accession>